<sequence length="60" mass="7108">MTVDRPSLRSFYAGFPPTEAGRLFERLVRRILQDLHPYWSQVFREVVPWAEHARRQGLPA</sequence>
<dbReference type="AlphaFoldDB" id="A0A430R7I1"/>
<dbReference type="Proteomes" id="UP000288082">
    <property type="component" value="Unassembled WGS sequence"/>
</dbReference>
<evidence type="ECO:0000313" key="1">
    <source>
        <dbReference type="EMBL" id="RTH03318.1"/>
    </source>
</evidence>
<proteinExistence type="predicted"/>
<gene>
    <name evidence="1" type="ORF">CSW50_05415</name>
</gene>
<comment type="caution">
    <text evidence="1">The sequence shown here is derived from an EMBL/GenBank/DDBJ whole genome shotgun (WGS) entry which is preliminary data.</text>
</comment>
<organism evidence="1 2">
    <name type="scientific">Thermus scotoductus</name>
    <dbReference type="NCBI Taxonomy" id="37636"/>
    <lineage>
        <taxon>Bacteria</taxon>
        <taxon>Thermotogati</taxon>
        <taxon>Deinococcota</taxon>
        <taxon>Deinococci</taxon>
        <taxon>Thermales</taxon>
        <taxon>Thermaceae</taxon>
        <taxon>Thermus</taxon>
    </lineage>
</organism>
<reference evidence="1 2" key="1">
    <citation type="journal article" date="2019" name="Extremophiles">
        <title>Biogeography of thermophiles and predominance of Thermus scotoductus in domestic water heaters.</title>
        <authorList>
            <person name="Wilpiszeski R.L."/>
            <person name="Zhang Z."/>
            <person name="House C.H."/>
        </authorList>
    </citation>
    <scope>NUCLEOTIDE SEQUENCE [LARGE SCALE GENOMIC DNA]</scope>
    <source>
        <strain evidence="1 2">38_S38</strain>
    </source>
</reference>
<dbReference type="EMBL" id="PELM01000134">
    <property type="protein sequence ID" value="RTH03318.1"/>
    <property type="molecule type" value="Genomic_DNA"/>
</dbReference>
<evidence type="ECO:0000313" key="2">
    <source>
        <dbReference type="Proteomes" id="UP000288082"/>
    </source>
</evidence>
<accession>A0A430R7I1</accession>
<protein>
    <submittedName>
        <fullName evidence="1">Uncharacterized protein</fullName>
    </submittedName>
</protein>
<dbReference type="RefSeq" id="WP_153186053.1">
    <property type="nucleotide sequence ID" value="NZ_PELM01000134.1"/>
</dbReference>
<feature type="non-terminal residue" evidence="1">
    <location>
        <position position="60"/>
    </location>
</feature>
<name>A0A430R7I1_THESC</name>